<sequence>MRTLLIGSAAAQKLIPSWRDPKDWDYFSDVPLKFSKDPVRRDVFWHDGLEEILPEGTCRPATLDELYTIKFSHSYWELRNGSWSKHMADLLKLKEAGAQLIPEWHDALYKIWEDTHGKKVVDLTKEADEFFSDAVKRIYEHDSIHASMAYNGDRPLYEQFLLPGKTVQMDMAAVWDAPLEVQLNMFREEIYVTALERLVIPADYQYSPGRAYQWALRRTITSLTKGRSARFLVEHFDVLARPDIDYVKFHLSNKDKLITLKEAA</sequence>
<dbReference type="RefSeq" id="YP_009274435.1">
    <property type="nucleotide sequence ID" value="NC_030917.1"/>
</dbReference>
<evidence type="ECO:0000259" key="2">
    <source>
        <dbReference type="Pfam" id="PF23942"/>
    </source>
</evidence>
<evidence type="ECO:0000313" key="3">
    <source>
        <dbReference type="EMBL" id="ANA86353.1"/>
    </source>
</evidence>
<dbReference type="Proteomes" id="UP000204609">
    <property type="component" value="Segment"/>
</dbReference>
<dbReference type="InterPro" id="IPR055699">
    <property type="entry name" value="DUF7275"/>
</dbReference>
<dbReference type="Pfam" id="PF23940">
    <property type="entry name" value="DUF7275"/>
    <property type="match status" value="1"/>
</dbReference>
<evidence type="ECO:0000313" key="4">
    <source>
        <dbReference type="Proteomes" id="UP000204609"/>
    </source>
</evidence>
<dbReference type="KEGG" id="vg:28800472"/>
<feature type="domain" description="DUF7277" evidence="2">
    <location>
        <begin position="4"/>
        <end position="31"/>
    </location>
</feature>
<protein>
    <submittedName>
        <fullName evidence="3">Uncharacterized protein</fullName>
    </submittedName>
</protein>
<dbReference type="OrthoDB" id="5929at10239"/>
<dbReference type="InterPro" id="IPR055701">
    <property type="entry name" value="DUF7277"/>
</dbReference>
<keyword evidence="4" id="KW-1185">Reference proteome</keyword>
<feature type="domain" description="DUF7275" evidence="1">
    <location>
        <begin position="66"/>
        <end position="243"/>
    </location>
</feature>
<gene>
    <name evidence="3" type="primary">10</name>
    <name evidence="3" type="ORF">PBI_ONEUP_10</name>
</gene>
<dbReference type="Pfam" id="PF23942">
    <property type="entry name" value="DUF7277"/>
    <property type="match status" value="1"/>
</dbReference>
<reference evidence="4" key="1">
    <citation type="submission" date="2016-03" db="EMBL/GenBank/DDBJ databases">
        <authorList>
            <person name="Ploux O."/>
        </authorList>
    </citation>
    <scope>NUCLEOTIDE SEQUENCE [LARGE SCALE GENOMIC DNA]</scope>
</reference>
<dbReference type="GeneID" id="28800472"/>
<name>A0A166Y8V8_9CAUD</name>
<evidence type="ECO:0000259" key="1">
    <source>
        <dbReference type="Pfam" id="PF23940"/>
    </source>
</evidence>
<organism evidence="3 4">
    <name type="scientific">Gordonia phage OneUp</name>
    <dbReference type="NCBI Taxonomy" id="1838074"/>
    <lineage>
        <taxon>Viruses</taxon>
        <taxon>Duplodnaviria</taxon>
        <taxon>Heunggongvirae</taxon>
        <taxon>Uroviricota</taxon>
        <taxon>Caudoviricetes</taxon>
        <taxon>Oneupvirus</taxon>
        <taxon>Oneupvirus oneup</taxon>
    </lineage>
</organism>
<dbReference type="EMBL" id="KU998245">
    <property type="protein sequence ID" value="ANA86353.1"/>
    <property type="molecule type" value="Genomic_DNA"/>
</dbReference>
<proteinExistence type="predicted"/>
<accession>A0A166Y8V8</accession>